<reference evidence="1 2" key="1">
    <citation type="submission" date="2024-06" db="EMBL/GenBank/DDBJ databases">
        <title>Genomic Encyclopedia of Type Strains, Phase IV (KMG-IV): sequencing the most valuable type-strain genomes for metagenomic binning, comparative biology and taxonomic classification.</title>
        <authorList>
            <person name="Goeker M."/>
        </authorList>
    </citation>
    <scope>NUCLEOTIDE SEQUENCE [LARGE SCALE GENOMIC DNA]</scope>
    <source>
        <strain evidence="1 2">DSM 17809</strain>
    </source>
</reference>
<proteinExistence type="predicted"/>
<evidence type="ECO:0000313" key="1">
    <source>
        <dbReference type="EMBL" id="MET3525536.1"/>
    </source>
</evidence>
<protein>
    <submittedName>
        <fullName evidence="1">Uncharacterized protein</fullName>
    </submittedName>
</protein>
<dbReference type="RefSeq" id="WP_331932980.1">
    <property type="nucleotide sequence ID" value="NZ_JBEPLU010000001.1"/>
</dbReference>
<comment type="caution">
    <text evidence="1">The sequence shown here is derived from an EMBL/GenBank/DDBJ whole genome shotgun (WGS) entry which is preliminary data.</text>
</comment>
<evidence type="ECO:0000313" key="2">
    <source>
        <dbReference type="Proteomes" id="UP001549110"/>
    </source>
</evidence>
<organism evidence="1 2">
    <name type="scientific">Phenylobacterium koreense</name>
    <dbReference type="NCBI Taxonomy" id="266125"/>
    <lineage>
        <taxon>Bacteria</taxon>
        <taxon>Pseudomonadati</taxon>
        <taxon>Pseudomonadota</taxon>
        <taxon>Alphaproteobacteria</taxon>
        <taxon>Caulobacterales</taxon>
        <taxon>Caulobacteraceae</taxon>
        <taxon>Phenylobacterium</taxon>
    </lineage>
</organism>
<keyword evidence="2" id="KW-1185">Reference proteome</keyword>
<gene>
    <name evidence="1" type="ORF">ABID41_000631</name>
</gene>
<dbReference type="Proteomes" id="UP001549110">
    <property type="component" value="Unassembled WGS sequence"/>
</dbReference>
<accession>A0ABV2EGP1</accession>
<name>A0ABV2EGP1_9CAUL</name>
<sequence length="58" mass="7170">MDRQTPAPPYELEIAPDGEFWRYRKRWRTGVRRFLPSFWHATDADGVRILRREQRPER</sequence>
<dbReference type="EMBL" id="JBEPLU010000001">
    <property type="protein sequence ID" value="MET3525536.1"/>
    <property type="molecule type" value="Genomic_DNA"/>
</dbReference>